<reference evidence="2" key="1">
    <citation type="submission" date="2022-11" db="UniProtKB">
        <authorList>
            <consortium name="WormBaseParasite"/>
        </authorList>
    </citation>
    <scope>IDENTIFICATION</scope>
</reference>
<accession>A0AC35F9F3</accession>
<organism evidence="1 2">
    <name type="scientific">Panagrolaimus sp. PS1159</name>
    <dbReference type="NCBI Taxonomy" id="55785"/>
    <lineage>
        <taxon>Eukaryota</taxon>
        <taxon>Metazoa</taxon>
        <taxon>Ecdysozoa</taxon>
        <taxon>Nematoda</taxon>
        <taxon>Chromadorea</taxon>
        <taxon>Rhabditida</taxon>
        <taxon>Tylenchina</taxon>
        <taxon>Panagrolaimomorpha</taxon>
        <taxon>Panagrolaimoidea</taxon>
        <taxon>Panagrolaimidae</taxon>
        <taxon>Panagrolaimus</taxon>
    </lineage>
</organism>
<name>A0AC35F9F3_9BILA</name>
<evidence type="ECO:0000313" key="1">
    <source>
        <dbReference type="Proteomes" id="UP000887580"/>
    </source>
</evidence>
<protein>
    <submittedName>
        <fullName evidence="2">Ankyrin repeat protein</fullName>
    </submittedName>
</protein>
<dbReference type="WBParaSite" id="PS1159_v2.g15208.t1">
    <property type="protein sequence ID" value="PS1159_v2.g15208.t1"/>
    <property type="gene ID" value="PS1159_v2.g15208"/>
</dbReference>
<sequence length="317" mass="35483">MERFYDTIVKNFLDAAATGNIEHVKEAIKEYKVNIMAINGDHDNALILAALNGHYDMIEYLLSKIPIEDQKECIESGNQLGITPIIAACASGNYQILRRLLKVYENGIQNVIEMPVTDMGNTCLGIACAYGHLTIVKFLVLNGFGLDPVPNSLCPHPLMLAMINGHSDILDYFYLPSLYQIPAKLNLFSHEDQEEIRQSLPPNYEIIPFVDIDQTCPTFHNLNILALAVVLNKREMYEYLIGRGANLNAIIRDQITVRSIAASFNFDISTSNDSFYSSSGTQSINSLNAQTTTEKKKSRKSIVSKFGKLFKNNNHQN</sequence>
<proteinExistence type="predicted"/>
<dbReference type="Proteomes" id="UP000887580">
    <property type="component" value="Unplaced"/>
</dbReference>
<evidence type="ECO:0000313" key="2">
    <source>
        <dbReference type="WBParaSite" id="PS1159_v2.g15208.t1"/>
    </source>
</evidence>